<dbReference type="SMART" id="SM00369">
    <property type="entry name" value="LRR_TYP"/>
    <property type="match status" value="9"/>
</dbReference>
<dbReference type="SUPFAM" id="SSF52058">
    <property type="entry name" value="L domain-like"/>
    <property type="match status" value="1"/>
</dbReference>
<sequence length="1111" mass="126604">MIAEIAGNLDTKLTVIYRMGRKVMIHHVAILYCTCFSSFLLGFPSQRIPFMSSRCSHKETGRGSLNLTNHQEPWQCSLDLSSALPDNKIIPLNKVRVRTRPNSADDECPKSCYCVFGPHTIDIVDCSNKNMTQIPNLPSAAKEIYLRNNKIQEISCISFKYLTKLRKLDLSKNMIGAVYNCSFDSLKSLENLWLSENHLTALPFEVFDSLHNLIHLDLSKNKINNLNLPVFSKMSKLRSLDLGKNSLTKARNNTFNGLSSLMFLSLHGNYLRYRPGTFESGAFQGMSSLESLDLQGNQPKLLNSFTYPDEALSRIPMLRNLWMDGYPHPLGPGFSSLVRLKFLSFARGDGGYCAMDSDIPSHFFNHLATKEPLHINFTSCSFKSIPPGLFKPIPNIYSLDLTFNDQLLIDGFEKASEGLRNSTLTILNISGIVNSRCIFNEVKNTSFRFLKHTKLKVLIVENCHLITFAPQAIMDLPETMEYLSVENNKLIDPRALASVIHLRNLKVISVSKQLSNNEISLGLSPHFPSTKHSLEESRKNATMFNISYNAIPVKQEPIRKFLQLPRHFYQPSSNIDIMHATTSDKENFCGQEKHQQFYLPLTKSLEEAYASDIKVTYNIPEVHFVTNTVLKIFDLSSNYISCFGGPIHGAPSLQHLDLSRNFCIKVNPLFFSHLAHLKTLLLYKNILGQALAKDVDGVTFSPLIALETLDLSSNVIEDLPEQTFKKNVNLRILNLSNNELTEFHPSLENNKKLEKLDLSSNLLQGLSKLTCDQLFDIKTASPNFTVRIDRKQRFVCSCDYLIFIKFLLDQPEIFENLETFQCQLANGSRVSYVELPHVVAQLRVQCVAQFLFISVLIIFFLVIGSFTGCSLYHFKRWQWKYLYYVGKSRLHVGSTYENLLPAAQAFFTYDQEDLMVRNLVWTVFLPRLREKGITTIVGELDFPAGLKETSIAGAVTRTGKTLVLLSPDIFQDGHRQLEINLAIMHELRLRRPVLVPVLLLRKGILTKPIGLRRADENFQSGTAVEHTQRNESRAMAKNRTRRTVRTHRNRPQKMDGLSLFLRMLKCYPPEISVFLKGQINRCLVYNEDTDDFWQHLRNVILDNNNNNNNNN</sequence>
<organism evidence="7 8">
    <name type="scientific">Elysia crispata</name>
    <name type="common">lettuce slug</name>
    <dbReference type="NCBI Taxonomy" id="231223"/>
    <lineage>
        <taxon>Eukaryota</taxon>
        <taxon>Metazoa</taxon>
        <taxon>Spiralia</taxon>
        <taxon>Lophotrochozoa</taxon>
        <taxon>Mollusca</taxon>
        <taxon>Gastropoda</taxon>
        <taxon>Heterobranchia</taxon>
        <taxon>Euthyneura</taxon>
        <taxon>Panpulmonata</taxon>
        <taxon>Sacoglossa</taxon>
        <taxon>Placobranchoidea</taxon>
        <taxon>Plakobranchidae</taxon>
        <taxon>Elysia</taxon>
    </lineage>
</organism>
<gene>
    <name evidence="7" type="ORF">RRG08_024455</name>
</gene>
<evidence type="ECO:0000313" key="7">
    <source>
        <dbReference type="EMBL" id="KAK3753181.1"/>
    </source>
</evidence>
<dbReference type="Gene3D" id="3.40.50.10140">
    <property type="entry name" value="Toll/interleukin-1 receptor homology (TIR) domain"/>
    <property type="match status" value="1"/>
</dbReference>
<dbReference type="PROSITE" id="PS50104">
    <property type="entry name" value="TIR"/>
    <property type="match status" value="1"/>
</dbReference>
<comment type="similarity">
    <text evidence="1">Belongs to the Toll-like receptor family.</text>
</comment>
<reference evidence="7" key="1">
    <citation type="journal article" date="2023" name="G3 (Bethesda)">
        <title>A reference genome for the long-term kleptoplast-retaining sea slug Elysia crispata morphotype clarki.</title>
        <authorList>
            <person name="Eastman K.E."/>
            <person name="Pendleton A.L."/>
            <person name="Shaikh M.A."/>
            <person name="Suttiyut T."/>
            <person name="Ogas R."/>
            <person name="Tomko P."/>
            <person name="Gavelis G."/>
            <person name="Widhalm J.R."/>
            <person name="Wisecaver J.H."/>
        </authorList>
    </citation>
    <scope>NUCLEOTIDE SEQUENCE</scope>
    <source>
        <strain evidence="7">ECLA1</strain>
    </source>
</reference>
<dbReference type="PROSITE" id="PS51450">
    <property type="entry name" value="LRR"/>
    <property type="match status" value="4"/>
</dbReference>
<keyword evidence="3" id="KW-0677">Repeat</keyword>
<evidence type="ECO:0000256" key="4">
    <source>
        <dbReference type="SAM" id="MobiDB-lite"/>
    </source>
</evidence>
<dbReference type="FunFam" id="3.80.10.10:FF:001164">
    <property type="entry name" value="GH01279p"/>
    <property type="match status" value="1"/>
</dbReference>
<feature type="transmembrane region" description="Helical" evidence="5">
    <location>
        <begin position="23"/>
        <end position="43"/>
    </location>
</feature>
<dbReference type="InterPro" id="IPR001611">
    <property type="entry name" value="Leu-rich_rpt"/>
</dbReference>
<dbReference type="SUPFAM" id="SSF52047">
    <property type="entry name" value="RNI-like"/>
    <property type="match status" value="1"/>
</dbReference>
<dbReference type="EMBL" id="JAWDGP010005718">
    <property type="protein sequence ID" value="KAK3753181.1"/>
    <property type="molecule type" value="Genomic_DNA"/>
</dbReference>
<feature type="transmembrane region" description="Helical" evidence="5">
    <location>
        <begin position="850"/>
        <end position="874"/>
    </location>
</feature>
<keyword evidence="8" id="KW-1185">Reference proteome</keyword>
<dbReference type="InterPro" id="IPR000157">
    <property type="entry name" value="TIR_dom"/>
</dbReference>
<dbReference type="GO" id="GO:0007165">
    <property type="term" value="P:signal transduction"/>
    <property type="evidence" value="ECO:0007669"/>
    <property type="project" value="InterPro"/>
</dbReference>
<dbReference type="Gene3D" id="3.80.10.10">
    <property type="entry name" value="Ribonuclease Inhibitor"/>
    <property type="match status" value="4"/>
</dbReference>
<keyword evidence="5" id="KW-1133">Transmembrane helix</keyword>
<feature type="region of interest" description="Disordered" evidence="4">
    <location>
        <begin position="1029"/>
        <end position="1049"/>
    </location>
</feature>
<keyword evidence="5" id="KW-0472">Membrane</keyword>
<evidence type="ECO:0000256" key="2">
    <source>
        <dbReference type="ARBA" id="ARBA00022614"/>
    </source>
</evidence>
<dbReference type="SUPFAM" id="SSF52200">
    <property type="entry name" value="Toll/Interleukin receptor TIR domain"/>
    <property type="match status" value="1"/>
</dbReference>
<evidence type="ECO:0000259" key="6">
    <source>
        <dbReference type="PROSITE" id="PS50104"/>
    </source>
</evidence>
<dbReference type="InterPro" id="IPR035897">
    <property type="entry name" value="Toll_tir_struct_dom_sf"/>
</dbReference>
<accession>A0AAE1D2T2</accession>
<keyword evidence="2" id="KW-0433">Leucine-rich repeat</keyword>
<comment type="caution">
    <text evidence="7">The sequence shown here is derived from an EMBL/GenBank/DDBJ whole genome shotgun (WGS) entry which is preliminary data.</text>
</comment>
<dbReference type="InterPro" id="IPR003591">
    <property type="entry name" value="Leu-rich_rpt_typical-subtyp"/>
</dbReference>
<evidence type="ECO:0000313" key="8">
    <source>
        <dbReference type="Proteomes" id="UP001283361"/>
    </source>
</evidence>
<feature type="compositionally biased region" description="Basic residues" evidence="4">
    <location>
        <begin position="1036"/>
        <end position="1049"/>
    </location>
</feature>
<dbReference type="Pfam" id="PF13855">
    <property type="entry name" value="LRR_8"/>
    <property type="match status" value="3"/>
</dbReference>
<feature type="domain" description="TIR" evidence="6">
    <location>
        <begin position="901"/>
        <end position="1035"/>
    </location>
</feature>
<dbReference type="SMART" id="SM00365">
    <property type="entry name" value="LRR_SD22"/>
    <property type="match status" value="6"/>
</dbReference>
<protein>
    <recommendedName>
        <fullName evidence="6">TIR domain-containing protein</fullName>
    </recommendedName>
</protein>
<dbReference type="AlphaFoldDB" id="A0AAE1D2T2"/>
<dbReference type="PANTHER" id="PTHR24366">
    <property type="entry name" value="IG(IMMUNOGLOBULIN) AND LRR(LEUCINE RICH REPEAT) DOMAINS"/>
    <property type="match status" value="1"/>
</dbReference>
<evidence type="ECO:0000256" key="3">
    <source>
        <dbReference type="ARBA" id="ARBA00022737"/>
    </source>
</evidence>
<name>A0AAE1D2T2_9GAST</name>
<evidence type="ECO:0000256" key="5">
    <source>
        <dbReference type="SAM" id="Phobius"/>
    </source>
</evidence>
<dbReference type="PANTHER" id="PTHR24366:SF96">
    <property type="entry name" value="LEUCINE RICH REPEAT CONTAINING 53"/>
    <property type="match status" value="1"/>
</dbReference>
<keyword evidence="5" id="KW-0812">Transmembrane</keyword>
<dbReference type="InterPro" id="IPR032675">
    <property type="entry name" value="LRR_dom_sf"/>
</dbReference>
<evidence type="ECO:0000256" key="1">
    <source>
        <dbReference type="ARBA" id="ARBA00009634"/>
    </source>
</evidence>
<dbReference type="Proteomes" id="UP001283361">
    <property type="component" value="Unassembled WGS sequence"/>
</dbReference>
<proteinExistence type="inferred from homology"/>